<evidence type="ECO:0008006" key="2">
    <source>
        <dbReference type="Google" id="ProtNLM"/>
    </source>
</evidence>
<dbReference type="SUPFAM" id="SSF52540">
    <property type="entry name" value="P-loop containing nucleoside triphosphate hydrolases"/>
    <property type="match status" value="1"/>
</dbReference>
<sequence>VTGTGTGSGKTVLTALLLHHLRSKGEDALAMKPVCTGPRDDVHLLQSIQGSQLNDDLINPFYYKEPAAPVVASRRYKTQVTIEGVIKSIDRVKSHCDILLVEGAGGLMVPLNESGHTWADLLKQLGCPVIVAASNELGVINHILLTVDKLKSMGINELSVSLINTRKKTKKDIPERTNYGELVKNLKKVPIVEVSNIGTGITKKAKIAQGANKIE</sequence>
<dbReference type="InterPro" id="IPR027417">
    <property type="entry name" value="P-loop_NTPase"/>
</dbReference>
<dbReference type="GO" id="GO:0005829">
    <property type="term" value="C:cytosol"/>
    <property type="evidence" value="ECO:0007669"/>
    <property type="project" value="TreeGrafter"/>
</dbReference>
<feature type="non-terminal residue" evidence="1">
    <location>
        <position position="215"/>
    </location>
</feature>
<dbReference type="PIRSF" id="PIRSF006755">
    <property type="entry name" value="DTB_synth"/>
    <property type="match status" value="1"/>
</dbReference>
<dbReference type="InterPro" id="IPR004472">
    <property type="entry name" value="DTB_synth_BioD"/>
</dbReference>
<organism evidence="1">
    <name type="scientific">marine metagenome</name>
    <dbReference type="NCBI Taxonomy" id="408172"/>
    <lineage>
        <taxon>unclassified sequences</taxon>
        <taxon>metagenomes</taxon>
        <taxon>ecological metagenomes</taxon>
    </lineage>
</organism>
<dbReference type="EMBL" id="UINC01092987">
    <property type="protein sequence ID" value="SVC47041.1"/>
    <property type="molecule type" value="Genomic_DNA"/>
</dbReference>
<dbReference type="GO" id="GO:0004141">
    <property type="term" value="F:dethiobiotin synthase activity"/>
    <property type="evidence" value="ECO:0007669"/>
    <property type="project" value="InterPro"/>
</dbReference>
<name>A0A382MID5_9ZZZZ</name>
<dbReference type="HAMAP" id="MF_00336">
    <property type="entry name" value="BioD"/>
    <property type="match status" value="1"/>
</dbReference>
<dbReference type="AlphaFoldDB" id="A0A382MID5"/>
<protein>
    <recommendedName>
        <fullName evidence="2">CobQ/CobB/MinD/ParA nucleotide binding domain-containing protein</fullName>
    </recommendedName>
</protein>
<proteinExistence type="inferred from homology"/>
<dbReference type="NCBIfam" id="TIGR00347">
    <property type="entry name" value="bioD"/>
    <property type="match status" value="1"/>
</dbReference>
<accession>A0A382MID5</accession>
<gene>
    <name evidence="1" type="ORF">METZ01_LOCUS299895</name>
</gene>
<dbReference type="Pfam" id="PF13500">
    <property type="entry name" value="AAA_26"/>
    <property type="match status" value="1"/>
</dbReference>
<dbReference type="GO" id="GO:0000287">
    <property type="term" value="F:magnesium ion binding"/>
    <property type="evidence" value="ECO:0007669"/>
    <property type="project" value="InterPro"/>
</dbReference>
<dbReference type="Gene3D" id="3.40.50.300">
    <property type="entry name" value="P-loop containing nucleotide triphosphate hydrolases"/>
    <property type="match status" value="1"/>
</dbReference>
<dbReference type="PANTHER" id="PTHR43210:SF5">
    <property type="entry name" value="DETHIOBIOTIN SYNTHETASE"/>
    <property type="match status" value="1"/>
</dbReference>
<dbReference type="GO" id="GO:0009102">
    <property type="term" value="P:biotin biosynthetic process"/>
    <property type="evidence" value="ECO:0007669"/>
    <property type="project" value="UniProtKB-UniPathway"/>
</dbReference>
<dbReference type="CDD" id="cd03109">
    <property type="entry name" value="DTBS"/>
    <property type="match status" value="1"/>
</dbReference>
<evidence type="ECO:0000313" key="1">
    <source>
        <dbReference type="EMBL" id="SVC47041.1"/>
    </source>
</evidence>
<reference evidence="1" key="1">
    <citation type="submission" date="2018-05" db="EMBL/GenBank/DDBJ databases">
        <authorList>
            <person name="Lanie J.A."/>
            <person name="Ng W.-L."/>
            <person name="Kazmierczak K.M."/>
            <person name="Andrzejewski T.M."/>
            <person name="Davidsen T.M."/>
            <person name="Wayne K.J."/>
            <person name="Tettelin H."/>
            <person name="Glass J.I."/>
            <person name="Rusch D."/>
            <person name="Podicherti R."/>
            <person name="Tsui H.-C.T."/>
            <person name="Winkler M.E."/>
        </authorList>
    </citation>
    <scope>NUCLEOTIDE SEQUENCE</scope>
</reference>
<dbReference type="GO" id="GO:0005524">
    <property type="term" value="F:ATP binding"/>
    <property type="evidence" value="ECO:0007669"/>
    <property type="project" value="InterPro"/>
</dbReference>
<dbReference type="PANTHER" id="PTHR43210">
    <property type="entry name" value="DETHIOBIOTIN SYNTHETASE"/>
    <property type="match status" value="1"/>
</dbReference>
<feature type="non-terminal residue" evidence="1">
    <location>
        <position position="1"/>
    </location>
</feature>
<dbReference type="UniPathway" id="UPA00078"/>